<dbReference type="Proteomes" id="UP000244905">
    <property type="component" value="Unassembled WGS sequence"/>
</dbReference>
<protein>
    <submittedName>
        <fullName evidence="2">Uncharacterized protein</fullName>
    </submittedName>
</protein>
<keyword evidence="1" id="KW-0472">Membrane</keyword>
<name>A0A2V1II03_9BACT</name>
<reference evidence="3" key="1">
    <citation type="submission" date="2018-02" db="EMBL/GenBank/DDBJ databases">
        <authorList>
            <person name="Clavel T."/>
            <person name="Strowig T."/>
        </authorList>
    </citation>
    <scope>NUCLEOTIDE SEQUENCE [LARGE SCALE GENOMIC DNA]</scope>
    <source>
        <strain evidence="3">DSM 103720</strain>
    </source>
</reference>
<keyword evidence="1" id="KW-0812">Transmembrane</keyword>
<organism evidence="2 3">
    <name type="scientific">Duncaniella muris</name>
    <dbReference type="NCBI Taxonomy" id="2094150"/>
    <lineage>
        <taxon>Bacteria</taxon>
        <taxon>Pseudomonadati</taxon>
        <taxon>Bacteroidota</taxon>
        <taxon>Bacteroidia</taxon>
        <taxon>Bacteroidales</taxon>
        <taxon>Muribaculaceae</taxon>
        <taxon>Duncaniella</taxon>
    </lineage>
</organism>
<keyword evidence="3" id="KW-1185">Reference proteome</keyword>
<evidence type="ECO:0000256" key="1">
    <source>
        <dbReference type="SAM" id="Phobius"/>
    </source>
</evidence>
<gene>
    <name evidence="2" type="ORF">C5O23_12915</name>
</gene>
<keyword evidence="1" id="KW-1133">Transmembrane helix</keyword>
<evidence type="ECO:0000313" key="3">
    <source>
        <dbReference type="Proteomes" id="UP000244905"/>
    </source>
</evidence>
<feature type="transmembrane region" description="Helical" evidence="1">
    <location>
        <begin position="59"/>
        <end position="80"/>
    </location>
</feature>
<sequence length="94" mass="10331">MIRALTAPTVIFLIMNIHIMPSTVALALAPYTMLIYCLHGNIMRITSKIPSIFGVSSEFAAFVLAVALTIIAIVILQIFLKKSPKTWKLIMGGR</sequence>
<proteinExistence type="predicted"/>
<accession>A0A2V1II03</accession>
<comment type="caution">
    <text evidence="2">The sequence shown here is derived from an EMBL/GenBank/DDBJ whole genome shotgun (WGS) entry which is preliminary data.</text>
</comment>
<dbReference type="EMBL" id="PUEC01000043">
    <property type="protein sequence ID" value="PWB00416.1"/>
    <property type="molecule type" value="Genomic_DNA"/>
</dbReference>
<dbReference type="AlphaFoldDB" id="A0A2V1II03"/>
<evidence type="ECO:0000313" key="2">
    <source>
        <dbReference type="EMBL" id="PWB00416.1"/>
    </source>
</evidence>